<keyword evidence="1" id="KW-0732">Signal</keyword>
<feature type="signal peptide" evidence="1">
    <location>
        <begin position="1"/>
        <end position="23"/>
    </location>
</feature>
<feature type="domain" description="Ice-binding protein C-terminal" evidence="2">
    <location>
        <begin position="215"/>
        <end position="236"/>
    </location>
</feature>
<dbReference type="EMBL" id="BAABRL010000003">
    <property type="protein sequence ID" value="GAA5495140.1"/>
    <property type="molecule type" value="Genomic_DNA"/>
</dbReference>
<evidence type="ECO:0000256" key="1">
    <source>
        <dbReference type="SAM" id="SignalP"/>
    </source>
</evidence>
<dbReference type="RefSeq" id="WP_346187980.1">
    <property type="nucleotide sequence ID" value="NZ_BAABRL010000003.1"/>
</dbReference>
<organism evidence="3 4">
    <name type="scientific">Rubritalea halochordaticola</name>
    <dbReference type="NCBI Taxonomy" id="714537"/>
    <lineage>
        <taxon>Bacteria</taxon>
        <taxon>Pseudomonadati</taxon>
        <taxon>Verrucomicrobiota</taxon>
        <taxon>Verrucomicrobiia</taxon>
        <taxon>Verrucomicrobiales</taxon>
        <taxon>Rubritaleaceae</taxon>
        <taxon>Rubritalea</taxon>
    </lineage>
</organism>
<protein>
    <recommendedName>
        <fullName evidence="2">Ice-binding protein C-terminal domain-containing protein</fullName>
    </recommendedName>
</protein>
<comment type="caution">
    <text evidence="3">The sequence shown here is derived from an EMBL/GenBank/DDBJ whole genome shotgun (WGS) entry which is preliminary data.</text>
</comment>
<sequence>MYKTSMICGLAMLGLISSGQCVVTWTGTGGDTDVFNDANWDFGSSSLSAIDANTEVLDDLVISNATVTSASGAGFGALLIGDGFSLTLTNSDYSSAGNTDGISGVASGAQSTINLINSSMNLQFASIGVDFNVDGTSSLQFRGGGDPINSQVDTTALNLSVGAELILTTRAEFDEQVTDTGAAGTITANGTEVTVGNMDTLFSFTGGGPVTGTVVPEPSSMALLGIGGMALLLRRRK</sequence>
<reference evidence="3 4" key="1">
    <citation type="submission" date="2024-02" db="EMBL/GenBank/DDBJ databases">
        <title>Rubritalea halochordaticola NBRC 107102.</title>
        <authorList>
            <person name="Ichikawa N."/>
            <person name="Katano-Makiyama Y."/>
            <person name="Hidaka K."/>
        </authorList>
    </citation>
    <scope>NUCLEOTIDE SEQUENCE [LARGE SCALE GENOMIC DNA]</scope>
    <source>
        <strain evidence="3 4">NBRC 107102</strain>
    </source>
</reference>
<name>A0ABP9UZH5_9BACT</name>
<dbReference type="Proteomes" id="UP001424741">
    <property type="component" value="Unassembled WGS sequence"/>
</dbReference>
<dbReference type="Pfam" id="PF07589">
    <property type="entry name" value="PEP-CTERM"/>
    <property type="match status" value="1"/>
</dbReference>
<dbReference type="InterPro" id="IPR013424">
    <property type="entry name" value="Ice-binding_C"/>
</dbReference>
<proteinExistence type="predicted"/>
<gene>
    <name evidence="3" type="ORF">Rhal01_01312</name>
</gene>
<evidence type="ECO:0000313" key="4">
    <source>
        <dbReference type="Proteomes" id="UP001424741"/>
    </source>
</evidence>
<evidence type="ECO:0000313" key="3">
    <source>
        <dbReference type="EMBL" id="GAA5495140.1"/>
    </source>
</evidence>
<accession>A0ABP9UZH5</accession>
<keyword evidence="4" id="KW-1185">Reference proteome</keyword>
<evidence type="ECO:0000259" key="2">
    <source>
        <dbReference type="Pfam" id="PF07589"/>
    </source>
</evidence>
<feature type="chain" id="PRO_5046927025" description="Ice-binding protein C-terminal domain-containing protein" evidence="1">
    <location>
        <begin position="24"/>
        <end position="237"/>
    </location>
</feature>
<dbReference type="NCBIfam" id="TIGR02595">
    <property type="entry name" value="PEP_CTERM"/>
    <property type="match status" value="1"/>
</dbReference>